<evidence type="ECO:0008006" key="3">
    <source>
        <dbReference type="Google" id="ProtNLM"/>
    </source>
</evidence>
<comment type="caution">
    <text evidence="1">The sequence shown here is derived from an EMBL/GenBank/DDBJ whole genome shotgun (WGS) entry which is preliminary data.</text>
</comment>
<name>A0A0F0GHG3_LENAE</name>
<accession>A0A0F0GHG3</accession>
<dbReference type="AlphaFoldDB" id="A0A0F0GHG3"/>
<keyword evidence="2" id="KW-1185">Reference proteome</keyword>
<dbReference type="Proteomes" id="UP000033393">
    <property type="component" value="Unassembled WGS sequence"/>
</dbReference>
<protein>
    <recommendedName>
        <fullName evidence="3">Squalene cyclase C-terminal domain-containing protein</fullName>
    </recommendedName>
</protein>
<dbReference type="EMBL" id="JYJG01000512">
    <property type="protein sequence ID" value="KJK33639.1"/>
    <property type="molecule type" value="Genomic_DNA"/>
</dbReference>
<gene>
    <name evidence="1" type="ORF">UK23_45330</name>
</gene>
<sequence length="347" mass="37246">MNWVEAAHDATGHKGVSAGYELNHGWQQTYPEISGYLVPTMLRAAQELDRPPLAGRAVEIGDWLRLLQHADGAFPGGMGVDGEPVVFDVGQIVLGQIALARSGHDRTAALDSAGQAAQWLCRAQRPDGAWLSHFGYPNTYSTRVTWAVAEVWRETGDPELLRTVERSLRWTLTRVQPDGWIDGMAFDANLTPWTHTIGYALRGLLRTADVIGDELGDLGEQAVAAATACAERLAGLVSPLDPLLPGEIGPGFTSTAGYACLTGDAQMVTVWLDIARRTGNDGLRARCAAVVDLLADLQLRQPVEPAAVGALPGSWPLSGAFEPLAFPSWATKFLADAVFALADDERE</sequence>
<evidence type="ECO:0000313" key="1">
    <source>
        <dbReference type="EMBL" id="KJK33639.1"/>
    </source>
</evidence>
<dbReference type="Gene3D" id="1.50.10.20">
    <property type="match status" value="1"/>
</dbReference>
<dbReference type="InterPro" id="IPR008928">
    <property type="entry name" value="6-hairpin_glycosidase_sf"/>
</dbReference>
<organism evidence="1 2">
    <name type="scientific">Lentzea aerocolonigenes</name>
    <name type="common">Lechevalieria aerocolonigenes</name>
    <name type="synonym">Saccharothrix aerocolonigenes</name>
    <dbReference type="NCBI Taxonomy" id="68170"/>
    <lineage>
        <taxon>Bacteria</taxon>
        <taxon>Bacillati</taxon>
        <taxon>Actinomycetota</taxon>
        <taxon>Actinomycetes</taxon>
        <taxon>Pseudonocardiales</taxon>
        <taxon>Pseudonocardiaceae</taxon>
        <taxon>Lentzea</taxon>
    </lineage>
</organism>
<dbReference type="SUPFAM" id="SSF48208">
    <property type="entry name" value="Six-hairpin glycosidases"/>
    <property type="match status" value="1"/>
</dbReference>
<dbReference type="PATRIC" id="fig|68170.10.peg.2478"/>
<dbReference type="GO" id="GO:0005975">
    <property type="term" value="P:carbohydrate metabolic process"/>
    <property type="evidence" value="ECO:0007669"/>
    <property type="project" value="InterPro"/>
</dbReference>
<evidence type="ECO:0000313" key="2">
    <source>
        <dbReference type="Proteomes" id="UP000033393"/>
    </source>
</evidence>
<proteinExistence type="predicted"/>
<reference evidence="1 2" key="1">
    <citation type="submission" date="2015-02" db="EMBL/GenBank/DDBJ databases">
        <authorList>
            <person name="Ju K.-S."/>
            <person name="Doroghazi J.R."/>
            <person name="Metcalf W."/>
        </authorList>
    </citation>
    <scope>NUCLEOTIDE SEQUENCE [LARGE SCALE GENOMIC DNA]</scope>
    <source>
        <strain evidence="1 2">NRRL B-16140</strain>
    </source>
</reference>
<dbReference type="RefSeq" id="WP_045318044.1">
    <property type="nucleotide sequence ID" value="NZ_JYJG01000512.1"/>
</dbReference>